<keyword evidence="4" id="KW-1185">Reference proteome</keyword>
<dbReference type="EMBL" id="SGVY01000025">
    <property type="protein sequence ID" value="TFH79629.1"/>
    <property type="molecule type" value="Genomic_DNA"/>
</dbReference>
<dbReference type="Pfam" id="PF15738">
    <property type="entry name" value="YafQ_toxin"/>
    <property type="match status" value="1"/>
</dbReference>
<comment type="caution">
    <text evidence="3">The sequence shown here is derived from an EMBL/GenBank/DDBJ whole genome shotgun (WGS) entry which is preliminary data.</text>
</comment>
<proteinExistence type="predicted"/>
<dbReference type="GO" id="GO:0004521">
    <property type="term" value="F:RNA endonuclease activity"/>
    <property type="evidence" value="ECO:0007669"/>
    <property type="project" value="TreeGrafter"/>
</dbReference>
<dbReference type="PANTHER" id="PTHR40588:SF1">
    <property type="entry name" value="MRNA INTERFERASE TOXIN YAFQ"/>
    <property type="match status" value="1"/>
</dbReference>
<gene>
    <name evidence="3" type="ORF">EXN75_10085</name>
</gene>
<evidence type="ECO:0000313" key="3">
    <source>
        <dbReference type="EMBL" id="TFH79629.1"/>
    </source>
</evidence>
<evidence type="ECO:0000313" key="4">
    <source>
        <dbReference type="Proteomes" id="UP000297872"/>
    </source>
</evidence>
<dbReference type="PANTHER" id="PTHR40588">
    <property type="entry name" value="MRNA INTERFERASE TOXIN YAFQ"/>
    <property type="match status" value="1"/>
</dbReference>
<feature type="active site" description="Proton donor" evidence="2">
    <location>
        <position position="87"/>
    </location>
</feature>
<dbReference type="GO" id="GO:0006415">
    <property type="term" value="P:translational termination"/>
    <property type="evidence" value="ECO:0007669"/>
    <property type="project" value="TreeGrafter"/>
</dbReference>
<dbReference type="PIRSF" id="PIRSF006156">
    <property type="entry name" value="YafQ"/>
    <property type="match status" value="1"/>
</dbReference>
<evidence type="ECO:0000256" key="2">
    <source>
        <dbReference type="PIRSR" id="PIRSR006156-1"/>
    </source>
</evidence>
<sequence>MKYSIDFTNKFKKSLRKGVKRGLNPVLIEKAVEKLANEGKLPPSYKSHKLHGNFEGIWECHITPDWLMLWEQNDEKLTLLFLNNGTHSDLF</sequence>
<dbReference type="AlphaFoldDB" id="A0A4Y8VHG8"/>
<dbReference type="InterPro" id="IPR035093">
    <property type="entry name" value="RelE/ParE_toxin_dom_sf"/>
</dbReference>
<dbReference type="Proteomes" id="UP000297872">
    <property type="component" value="Unassembled WGS sequence"/>
</dbReference>
<dbReference type="InterPro" id="IPR007712">
    <property type="entry name" value="RelE/ParE_toxin"/>
</dbReference>
<dbReference type="GO" id="GO:0006402">
    <property type="term" value="P:mRNA catabolic process"/>
    <property type="evidence" value="ECO:0007669"/>
    <property type="project" value="TreeGrafter"/>
</dbReference>
<evidence type="ECO:0000256" key="1">
    <source>
        <dbReference type="ARBA" id="ARBA00022649"/>
    </source>
</evidence>
<dbReference type="SUPFAM" id="SSF143011">
    <property type="entry name" value="RelE-like"/>
    <property type="match status" value="1"/>
</dbReference>
<protein>
    <submittedName>
        <fullName evidence="3">Type II toxin-antitoxin system YafQ family toxin</fullName>
    </submittedName>
</protein>
<organism evidence="3 4">
    <name type="scientific">Segatella hominis</name>
    <dbReference type="NCBI Taxonomy" id="2518605"/>
    <lineage>
        <taxon>Bacteria</taxon>
        <taxon>Pseudomonadati</taxon>
        <taxon>Bacteroidota</taxon>
        <taxon>Bacteroidia</taxon>
        <taxon>Bacteroidales</taxon>
        <taxon>Prevotellaceae</taxon>
        <taxon>Segatella</taxon>
    </lineage>
</organism>
<accession>A0A4Y8VHG8</accession>
<dbReference type="NCBIfam" id="TIGR02385">
    <property type="entry name" value="RelE_StbE"/>
    <property type="match status" value="1"/>
</dbReference>
<dbReference type="Gene3D" id="3.30.2310.20">
    <property type="entry name" value="RelE-like"/>
    <property type="match status" value="1"/>
</dbReference>
<dbReference type="GeneID" id="302995633"/>
<dbReference type="RefSeq" id="WP_134843703.1">
    <property type="nucleotide sequence ID" value="NZ_CP137559.1"/>
</dbReference>
<dbReference type="OrthoDB" id="7030467at2"/>
<name>A0A4Y8VHG8_9BACT</name>
<keyword evidence="1" id="KW-1277">Toxin-antitoxin system</keyword>
<dbReference type="InterPro" id="IPR004386">
    <property type="entry name" value="Toxin_YafQ-like"/>
</dbReference>
<reference evidence="3 4" key="1">
    <citation type="submission" date="2019-02" db="EMBL/GenBank/DDBJ databases">
        <title>Draft Genome Sequence of the Prevotella sp. BCRC 81118, Isolated from Human Feces.</title>
        <authorList>
            <person name="Huang C.-H."/>
        </authorList>
    </citation>
    <scope>NUCLEOTIDE SEQUENCE [LARGE SCALE GENOMIC DNA]</scope>
    <source>
        <strain evidence="3 4">BCRC 81118</strain>
    </source>
</reference>